<keyword evidence="3" id="KW-1185">Reference proteome</keyword>
<evidence type="ECO:0000259" key="1">
    <source>
        <dbReference type="Pfam" id="PF21836"/>
    </source>
</evidence>
<name>A0ABU2MX47_9ACTN</name>
<sequence>MSSPTPGPAAARQTAHHVATRALDWLYRNREHGSLPPDTSAELADPDSVYKPLGESALAASLVLREGVAPPEGRRAARALADFAWTQLRAGDLLYERQLRYPMMTDPLEIYTHFTRAGHRHTRLDALLTHLGGLAAHRGAEQMPNRRLAVANAARVAGLDRPTDWTTLIDATWLGQRPEPWVIDWMTAYCVTHTVFHATDWGGRPLGLPPDVRDYLTDWLPVWLDAWVEIQEWDLVAELLIVDACLPEPRGDAEAWARLAAVQRADGLVPRDGLHPVSEDPAEAFRDHQHTTVVATVAGTLAVSRYRDAPAAV</sequence>
<dbReference type="InterPro" id="IPR054190">
    <property type="entry name" value="DUF6895"/>
</dbReference>
<organism evidence="2 3">
    <name type="scientific">Streptomyces litchfieldiae</name>
    <dbReference type="NCBI Taxonomy" id="3075543"/>
    <lineage>
        <taxon>Bacteria</taxon>
        <taxon>Bacillati</taxon>
        <taxon>Actinomycetota</taxon>
        <taxon>Actinomycetes</taxon>
        <taxon>Kitasatosporales</taxon>
        <taxon>Streptomycetaceae</taxon>
        <taxon>Streptomyces</taxon>
    </lineage>
</organism>
<dbReference type="Pfam" id="PF21836">
    <property type="entry name" value="DUF6895"/>
    <property type="match status" value="1"/>
</dbReference>
<comment type="caution">
    <text evidence="2">The sequence shown here is derived from an EMBL/GenBank/DDBJ whole genome shotgun (WGS) entry which is preliminary data.</text>
</comment>
<dbReference type="EMBL" id="JAVREL010000019">
    <property type="protein sequence ID" value="MDT0346185.1"/>
    <property type="molecule type" value="Genomic_DNA"/>
</dbReference>
<evidence type="ECO:0000313" key="3">
    <source>
        <dbReference type="Proteomes" id="UP001183246"/>
    </source>
</evidence>
<accession>A0ABU2MX47</accession>
<reference evidence="3" key="1">
    <citation type="submission" date="2023-07" db="EMBL/GenBank/DDBJ databases">
        <title>30 novel species of actinomycetes from the DSMZ collection.</title>
        <authorList>
            <person name="Nouioui I."/>
        </authorList>
    </citation>
    <scope>NUCLEOTIDE SEQUENCE [LARGE SCALE GENOMIC DNA]</scope>
    <source>
        <strain evidence="3">DSM 44938</strain>
    </source>
</reference>
<gene>
    <name evidence="2" type="ORF">RM590_26890</name>
</gene>
<dbReference type="RefSeq" id="WP_311707311.1">
    <property type="nucleotide sequence ID" value="NZ_JAVREL010000019.1"/>
</dbReference>
<evidence type="ECO:0000313" key="2">
    <source>
        <dbReference type="EMBL" id="MDT0346185.1"/>
    </source>
</evidence>
<feature type="domain" description="DUF6895" evidence="1">
    <location>
        <begin position="20"/>
        <end position="299"/>
    </location>
</feature>
<proteinExistence type="predicted"/>
<dbReference type="Proteomes" id="UP001183246">
    <property type="component" value="Unassembled WGS sequence"/>
</dbReference>
<protein>
    <recommendedName>
        <fullName evidence="1">DUF6895 domain-containing protein</fullName>
    </recommendedName>
</protein>